<dbReference type="Proteomes" id="UP001595526">
    <property type="component" value="Unassembled WGS sequence"/>
</dbReference>
<comment type="similarity">
    <text evidence="2">Belongs to the SusD family.</text>
</comment>
<feature type="domain" description="RagB/SusD" evidence="7">
    <location>
        <begin position="342"/>
        <end position="458"/>
    </location>
</feature>
<sequence length="495" mass="56391">MKTNYFQNIGIGLVLACLLAACTKLDMQVSGVINPTDFPKTERDVEALVVSCYVPFRSNWYNGIFTVNNDGYQVIGDMSTDIGDCLWDNGMWNAAIYQNWNPETVLVTKFYDYLRDLNRFTMVLDLLERADINADRKSQAIAEVKAARGFMGYLLYSWFGPVPVAHIDQLQDPLSTDVIPRPTDEDMVAHIERDLQEAAAVLPYSYDNSDYGRFTKGLVNTLILKLYMLESRWDDAVSMGRELTDARYNYGLVNSSYADIFTYENQRNREIIFAATCDRTNAQLWLAHVLPGSYPTDNPNIVKWNGYRVPWRFYETFDPTDQRLNVLVGSYHGTDGVQYSKSNPGNALTRGAIPVKYGEDPGAIGEDSSIDWIVYRYADVLTLLAEAIVRSEGIVTDEAVQLLNQIRVRAGIDPYELSRYATSGVQGFLDDILLERGHEFWFEGLRREDLIRHGKYRAYALEKGSTTAQEWFTRMPLPQRVIIEGKGKIHQNSNY</sequence>
<evidence type="ECO:0000256" key="6">
    <source>
        <dbReference type="SAM" id="SignalP"/>
    </source>
</evidence>
<comment type="caution">
    <text evidence="9">The sequence shown here is derived from an EMBL/GenBank/DDBJ whole genome shotgun (WGS) entry which is preliminary data.</text>
</comment>
<evidence type="ECO:0000256" key="4">
    <source>
        <dbReference type="ARBA" id="ARBA00023136"/>
    </source>
</evidence>
<comment type="subcellular location">
    <subcellularLocation>
        <location evidence="1">Cell outer membrane</location>
    </subcellularLocation>
</comment>
<evidence type="ECO:0000313" key="10">
    <source>
        <dbReference type="Proteomes" id="UP001595526"/>
    </source>
</evidence>
<feature type="signal peptide" evidence="6">
    <location>
        <begin position="1"/>
        <end position="20"/>
    </location>
</feature>
<name>A0ABV7JGA8_9SPHI</name>
<evidence type="ECO:0000259" key="8">
    <source>
        <dbReference type="Pfam" id="PF14322"/>
    </source>
</evidence>
<dbReference type="EMBL" id="JBHRTA010000016">
    <property type="protein sequence ID" value="MFC3197118.1"/>
    <property type="molecule type" value="Genomic_DNA"/>
</dbReference>
<evidence type="ECO:0000256" key="3">
    <source>
        <dbReference type="ARBA" id="ARBA00022729"/>
    </source>
</evidence>
<dbReference type="Gene3D" id="1.25.40.390">
    <property type="match status" value="1"/>
</dbReference>
<evidence type="ECO:0000259" key="7">
    <source>
        <dbReference type="Pfam" id="PF07980"/>
    </source>
</evidence>
<accession>A0ABV7JGA8</accession>
<dbReference type="Pfam" id="PF07980">
    <property type="entry name" value="SusD_RagB"/>
    <property type="match status" value="1"/>
</dbReference>
<protein>
    <submittedName>
        <fullName evidence="9">RagB/SusD family nutrient uptake outer membrane protein</fullName>
    </submittedName>
</protein>
<reference evidence="10" key="1">
    <citation type="journal article" date="2019" name="Int. J. Syst. Evol. Microbiol.">
        <title>The Global Catalogue of Microorganisms (GCM) 10K type strain sequencing project: providing services to taxonomists for standard genome sequencing and annotation.</title>
        <authorList>
            <consortium name="The Broad Institute Genomics Platform"/>
            <consortium name="The Broad Institute Genome Sequencing Center for Infectious Disease"/>
            <person name="Wu L."/>
            <person name="Ma J."/>
        </authorList>
    </citation>
    <scope>NUCLEOTIDE SEQUENCE [LARGE SCALE GENOMIC DNA]</scope>
    <source>
        <strain evidence="10">KCTC 52416</strain>
    </source>
</reference>
<dbReference type="InterPro" id="IPR033985">
    <property type="entry name" value="SusD-like_N"/>
</dbReference>
<dbReference type="SUPFAM" id="SSF48452">
    <property type="entry name" value="TPR-like"/>
    <property type="match status" value="1"/>
</dbReference>
<dbReference type="InterPro" id="IPR012944">
    <property type="entry name" value="SusD_RagB_dom"/>
</dbReference>
<keyword evidence="5" id="KW-0998">Cell outer membrane</keyword>
<gene>
    <name evidence="9" type="ORF">ACFOET_05810</name>
</gene>
<proteinExistence type="inferred from homology"/>
<evidence type="ECO:0000313" key="9">
    <source>
        <dbReference type="EMBL" id="MFC3197118.1"/>
    </source>
</evidence>
<evidence type="ECO:0000256" key="1">
    <source>
        <dbReference type="ARBA" id="ARBA00004442"/>
    </source>
</evidence>
<feature type="chain" id="PRO_5045652177" evidence="6">
    <location>
        <begin position="21"/>
        <end position="495"/>
    </location>
</feature>
<evidence type="ECO:0000256" key="5">
    <source>
        <dbReference type="ARBA" id="ARBA00023237"/>
    </source>
</evidence>
<keyword evidence="4" id="KW-0472">Membrane</keyword>
<keyword evidence="10" id="KW-1185">Reference proteome</keyword>
<dbReference type="InterPro" id="IPR011990">
    <property type="entry name" value="TPR-like_helical_dom_sf"/>
</dbReference>
<dbReference type="Pfam" id="PF14322">
    <property type="entry name" value="SusD-like_3"/>
    <property type="match status" value="1"/>
</dbReference>
<evidence type="ECO:0000256" key="2">
    <source>
        <dbReference type="ARBA" id="ARBA00006275"/>
    </source>
</evidence>
<organism evidence="9 10">
    <name type="scientific">Parapedobacter deserti</name>
    <dbReference type="NCBI Taxonomy" id="1912957"/>
    <lineage>
        <taxon>Bacteria</taxon>
        <taxon>Pseudomonadati</taxon>
        <taxon>Bacteroidota</taxon>
        <taxon>Sphingobacteriia</taxon>
        <taxon>Sphingobacteriales</taxon>
        <taxon>Sphingobacteriaceae</taxon>
        <taxon>Parapedobacter</taxon>
    </lineage>
</organism>
<dbReference type="RefSeq" id="WP_379020502.1">
    <property type="nucleotide sequence ID" value="NZ_JBHRTA010000016.1"/>
</dbReference>
<feature type="domain" description="SusD-like N-terminal" evidence="8">
    <location>
        <begin position="84"/>
        <end position="227"/>
    </location>
</feature>
<dbReference type="PROSITE" id="PS51257">
    <property type="entry name" value="PROKAR_LIPOPROTEIN"/>
    <property type="match status" value="1"/>
</dbReference>
<keyword evidence="3 6" id="KW-0732">Signal</keyword>